<organism evidence="2 3">
    <name type="scientific">Cyclospora cayetanensis</name>
    <dbReference type="NCBI Taxonomy" id="88456"/>
    <lineage>
        <taxon>Eukaryota</taxon>
        <taxon>Sar</taxon>
        <taxon>Alveolata</taxon>
        <taxon>Apicomplexa</taxon>
        <taxon>Conoidasida</taxon>
        <taxon>Coccidia</taxon>
        <taxon>Eucoccidiorida</taxon>
        <taxon>Eimeriorina</taxon>
        <taxon>Eimeriidae</taxon>
        <taxon>Cyclospora</taxon>
    </lineage>
</organism>
<reference evidence="2 3" key="1">
    <citation type="journal article" date="2016" name="BMC Genomics">
        <title>Comparative genomics reveals Cyclospora cayetanensis possesses coccidia-like metabolism and invasion components but unique surface antigens.</title>
        <authorList>
            <person name="Liu S."/>
            <person name="Wang L."/>
            <person name="Zheng H."/>
            <person name="Xu Z."/>
            <person name="Roellig D.M."/>
            <person name="Li N."/>
            <person name="Frace M.A."/>
            <person name="Tang K."/>
            <person name="Arrowood M.J."/>
            <person name="Moss D.M."/>
            <person name="Zhang L."/>
            <person name="Feng Y."/>
            <person name="Xiao L."/>
        </authorList>
    </citation>
    <scope>NUCLEOTIDE SEQUENCE [LARGE SCALE GENOMIC DNA]</scope>
    <source>
        <strain evidence="2 3">CHN_HEN01</strain>
    </source>
</reference>
<accession>A0A1D3CVL8</accession>
<evidence type="ECO:0000256" key="1">
    <source>
        <dbReference type="SAM" id="MobiDB-lite"/>
    </source>
</evidence>
<comment type="caution">
    <text evidence="2">The sequence shown here is derived from an EMBL/GenBank/DDBJ whole genome shotgun (WGS) entry which is preliminary data.</text>
</comment>
<evidence type="ECO:0000313" key="2">
    <source>
        <dbReference type="EMBL" id="OEH75239.1"/>
    </source>
</evidence>
<protein>
    <submittedName>
        <fullName evidence="2">Uncharacterized protein</fullName>
    </submittedName>
</protein>
<feature type="compositionally biased region" description="Basic and acidic residues" evidence="1">
    <location>
        <begin position="57"/>
        <end position="69"/>
    </location>
</feature>
<dbReference type="EMBL" id="JROU02001788">
    <property type="protein sequence ID" value="OEH75239.1"/>
    <property type="molecule type" value="Genomic_DNA"/>
</dbReference>
<name>A0A1D3CVL8_9EIME</name>
<dbReference type="InParanoid" id="A0A1D3CVL8"/>
<keyword evidence="3" id="KW-1185">Reference proteome</keyword>
<dbReference type="AlphaFoldDB" id="A0A1D3CVL8"/>
<dbReference type="Proteomes" id="UP000095192">
    <property type="component" value="Unassembled WGS sequence"/>
</dbReference>
<feature type="region of interest" description="Disordered" evidence="1">
    <location>
        <begin position="50"/>
        <end position="80"/>
    </location>
</feature>
<proteinExistence type="predicted"/>
<gene>
    <name evidence="2" type="ORF">cyc_05802</name>
</gene>
<evidence type="ECO:0000313" key="3">
    <source>
        <dbReference type="Proteomes" id="UP000095192"/>
    </source>
</evidence>
<sequence length="118" mass="12881">MPAFAAASRLWEGALTVGVCSNVCADSKEVATQTSGGRFKDCDWAPRQAERAPYTTKTKDTRERARNSEEGVSTSFSVPMKSRGKENKCVVWLRVHSGGVVLPRRWSAALWGPEGPPL</sequence>
<dbReference type="VEuPathDB" id="ToxoDB:cyc_05802"/>